<accession>A0AAX2H1N3</accession>
<dbReference type="EMBL" id="CP014227">
    <property type="protein sequence ID" value="AMD85980.1"/>
    <property type="molecule type" value="Genomic_DNA"/>
</dbReference>
<evidence type="ECO:0000313" key="10">
    <source>
        <dbReference type="EMBL" id="SNV14979.1"/>
    </source>
</evidence>
<dbReference type="Proteomes" id="UP000215539">
    <property type="component" value="Chromosome 1"/>
</dbReference>
<dbReference type="InterPro" id="IPR011990">
    <property type="entry name" value="TPR-like_helical_dom_sf"/>
</dbReference>
<dbReference type="Pfam" id="PF14322">
    <property type="entry name" value="SusD-like_3"/>
    <property type="match status" value="1"/>
</dbReference>
<evidence type="ECO:0000313" key="11">
    <source>
        <dbReference type="Proteomes" id="UP000065822"/>
    </source>
</evidence>
<evidence type="ECO:0000256" key="3">
    <source>
        <dbReference type="ARBA" id="ARBA00022729"/>
    </source>
</evidence>
<reference evidence="10 12" key="2">
    <citation type="submission" date="2017-06" db="EMBL/GenBank/DDBJ databases">
        <authorList>
            <consortium name="Pathogen Informatics"/>
        </authorList>
    </citation>
    <scope>NUCLEOTIDE SEQUENCE [LARGE SCALE GENOMIC DNA]</scope>
    <source>
        <strain evidence="10 12">NCTC12947</strain>
    </source>
</reference>
<feature type="signal peptide" evidence="6">
    <location>
        <begin position="1"/>
        <end position="21"/>
    </location>
</feature>
<evidence type="ECO:0000256" key="1">
    <source>
        <dbReference type="ARBA" id="ARBA00004442"/>
    </source>
</evidence>
<feature type="domain" description="RagB/SusD" evidence="7">
    <location>
        <begin position="320"/>
        <end position="583"/>
    </location>
</feature>
<evidence type="ECO:0000259" key="7">
    <source>
        <dbReference type="Pfam" id="PF07980"/>
    </source>
</evidence>
<comment type="subcellular location">
    <subcellularLocation>
        <location evidence="1">Cell outer membrane</location>
    </subcellularLocation>
</comment>
<keyword evidence="11" id="KW-1185">Reference proteome</keyword>
<evidence type="ECO:0000313" key="9">
    <source>
        <dbReference type="EMBL" id="AMD85980.1"/>
    </source>
</evidence>
<gene>
    <name evidence="9" type="ORF">AXF12_10935</name>
    <name evidence="10" type="ORF">SAMEA44541418_01963</name>
</gene>
<comment type="similarity">
    <text evidence="2">Belongs to the SusD family.</text>
</comment>
<dbReference type="GO" id="GO:0009279">
    <property type="term" value="C:cell outer membrane"/>
    <property type="evidence" value="ECO:0007669"/>
    <property type="project" value="UniProtKB-SubCell"/>
</dbReference>
<proteinExistence type="inferred from homology"/>
<feature type="chain" id="PRO_5043982240" evidence="6">
    <location>
        <begin position="22"/>
        <end position="583"/>
    </location>
</feature>
<evidence type="ECO:0000256" key="2">
    <source>
        <dbReference type="ARBA" id="ARBA00006275"/>
    </source>
</evidence>
<dbReference type="Proteomes" id="UP000065822">
    <property type="component" value="Chromosome"/>
</dbReference>
<keyword evidence="3 6" id="KW-0732">Signal</keyword>
<feature type="domain" description="SusD-like N-terminal" evidence="8">
    <location>
        <begin position="81"/>
        <end position="225"/>
    </location>
</feature>
<dbReference type="SUPFAM" id="SSF48452">
    <property type="entry name" value="TPR-like"/>
    <property type="match status" value="1"/>
</dbReference>
<evidence type="ECO:0000313" key="12">
    <source>
        <dbReference type="Proteomes" id="UP000215539"/>
    </source>
</evidence>
<dbReference type="Gene3D" id="1.25.40.390">
    <property type="match status" value="1"/>
</dbReference>
<sequence>MKRLLYIFLILVGSLQFFSCANEDYFLEKRLGSDVIVDSIFTTKQKSMVAIAQAYAMSLQSGITIKQWDNNRTNGLRGGTLSHLSGEVNALKFSWQDAWKIQRSGMTANEGDGKPLSTDGFVFNYQTIRQCYLVIDNIDKVVDLTPTEKKAVKAEMLTLIAYRYQEMFKRYGGVPIVDKLLDVNSQAIPRATLKQTLDHIITLCDAALTDLPDTYNSTNKGRVTKGIPLCIKAEALMFAARPLFNTATPYMSLGANNNLICLGTEDPSLWQKAVEANLEVLNWAIANGYAIINTGNPFKDYGTAVATPNNQEVLLAFKSQQRMNDYDPHTQEGGANAMSYLQLTHYYKADGTEQQWAAEQWQPYNDFVQKAGEMEARYKVSVAIAGQQAWNNPDSYNWSTHALYNASNWDGGSGGTEGAGRRVKFYYMADTRDWFEFPLYRLAEFYLNLAEPYNELGNPSKALEYLNVIHTRAGLPAITETNKEKLRAIVQREWAIEFYEENHRLFDVKHWKLNNLGDGVIGGDKKGVVFQYASGRNNGENPWDYLSYAVRTVYVGYWANNQYLDPFPIAEINKGYIIQNPGY</sequence>
<name>A0AAX2H1N3_9FLAO</name>
<dbReference type="Pfam" id="PF07980">
    <property type="entry name" value="SusD_RagB"/>
    <property type="match status" value="1"/>
</dbReference>
<dbReference type="AlphaFoldDB" id="A0AAX2H1N3"/>
<evidence type="ECO:0000256" key="6">
    <source>
        <dbReference type="SAM" id="SignalP"/>
    </source>
</evidence>
<dbReference type="InterPro" id="IPR033985">
    <property type="entry name" value="SusD-like_N"/>
</dbReference>
<reference evidence="9 11" key="1">
    <citation type="submission" date="2016-02" db="EMBL/GenBank/DDBJ databases">
        <authorList>
            <person name="Holder M.E."/>
            <person name="Ajami N.J."/>
            <person name="Petrosino J.F."/>
        </authorList>
    </citation>
    <scope>NUCLEOTIDE SEQUENCE [LARGE SCALE GENOMIC DNA]</scope>
    <source>
        <strain evidence="9 11">CCUG 32990</strain>
    </source>
</reference>
<dbReference type="InterPro" id="IPR012944">
    <property type="entry name" value="SusD_RagB_dom"/>
</dbReference>
<dbReference type="EMBL" id="LT906449">
    <property type="protein sequence ID" value="SNV14979.1"/>
    <property type="molecule type" value="Genomic_DNA"/>
</dbReference>
<keyword evidence="5" id="KW-0998">Cell outer membrane</keyword>
<evidence type="ECO:0000256" key="5">
    <source>
        <dbReference type="ARBA" id="ARBA00023237"/>
    </source>
</evidence>
<evidence type="ECO:0000259" key="8">
    <source>
        <dbReference type="Pfam" id="PF14322"/>
    </source>
</evidence>
<keyword evidence="4" id="KW-0472">Membrane</keyword>
<dbReference type="KEGG" id="chg:AXF12_10935"/>
<organism evidence="10 12">
    <name type="scientific">Capnocytophaga haemolytica</name>
    <dbReference type="NCBI Taxonomy" id="45243"/>
    <lineage>
        <taxon>Bacteria</taxon>
        <taxon>Pseudomonadati</taxon>
        <taxon>Bacteroidota</taxon>
        <taxon>Flavobacteriia</taxon>
        <taxon>Flavobacteriales</taxon>
        <taxon>Flavobacteriaceae</taxon>
        <taxon>Capnocytophaga</taxon>
    </lineage>
</organism>
<evidence type="ECO:0000256" key="4">
    <source>
        <dbReference type="ARBA" id="ARBA00023136"/>
    </source>
</evidence>
<dbReference type="RefSeq" id="WP_066431136.1">
    <property type="nucleotide sequence ID" value="NZ_CP014227.1"/>
</dbReference>
<protein>
    <submittedName>
        <fullName evidence="9">Carbohydrate-binding protein SusD</fullName>
    </submittedName>
    <submittedName>
        <fullName evidence="10">SusD family</fullName>
    </submittedName>
</protein>